<dbReference type="EMBL" id="JAJHPV010000012">
    <property type="protein sequence ID" value="MCC6070801.1"/>
    <property type="molecule type" value="Genomic_DNA"/>
</dbReference>
<evidence type="ECO:0008006" key="4">
    <source>
        <dbReference type="Google" id="ProtNLM"/>
    </source>
</evidence>
<dbReference type="Proteomes" id="UP001198701">
    <property type="component" value="Unassembled WGS sequence"/>
</dbReference>
<dbReference type="InterPro" id="IPR014262">
    <property type="entry name" value="HAF_rpt"/>
</dbReference>
<keyword evidence="1" id="KW-0732">Signal</keyword>
<evidence type="ECO:0000256" key="1">
    <source>
        <dbReference type="SAM" id="SignalP"/>
    </source>
</evidence>
<comment type="caution">
    <text evidence="2">The sequence shown here is derived from an EMBL/GenBank/DDBJ whole genome shotgun (WGS) entry which is preliminary data.</text>
</comment>
<name>A0ABS8IS97_9BURK</name>
<evidence type="ECO:0000313" key="2">
    <source>
        <dbReference type="EMBL" id="MCC6070801.1"/>
    </source>
</evidence>
<protein>
    <recommendedName>
        <fullName evidence="4">HAF family extracellular repeat protein</fullName>
    </recommendedName>
</protein>
<evidence type="ECO:0000313" key="3">
    <source>
        <dbReference type="Proteomes" id="UP001198701"/>
    </source>
</evidence>
<feature type="chain" id="PRO_5046545204" description="HAF family extracellular repeat protein" evidence="1">
    <location>
        <begin position="35"/>
        <end position="448"/>
    </location>
</feature>
<feature type="signal peptide" evidence="1">
    <location>
        <begin position="1"/>
        <end position="34"/>
    </location>
</feature>
<gene>
    <name evidence="2" type="ORF">LMJ30_07520</name>
</gene>
<reference evidence="2 3" key="1">
    <citation type="submission" date="2021-11" db="EMBL/GenBank/DDBJ databases">
        <authorList>
            <person name="Huq M.A."/>
        </authorList>
    </citation>
    <scope>NUCLEOTIDE SEQUENCE [LARGE SCALE GENOMIC DNA]</scope>
    <source>
        <strain evidence="2 3">MAHUQ-52</strain>
    </source>
</reference>
<dbReference type="NCBIfam" id="TIGR02913">
    <property type="entry name" value="HAF_rpt"/>
    <property type="match status" value="1"/>
</dbReference>
<sequence>MNAFTFFPEVAEPGRYWRRCLCCLLIAFATAQHAALGAAPPSEPAASSYRLIQLDTDRNASAAINARGQVAFNVTREGSSRAMFYDGRRFRDFGTLGGSSATIAGLNDRGQIAFNVIRNGTPRAMFHDGHRLHELGTLGGPGATVSDLNEHGQVAGTSSISADGAILHPYRWSRATGMIDLGAAGLGDPVVHGINDRGHVYGRATFPGGEWPDLHGFFWSPRTGLRDIGALGDFSVPTAMNDDGVIVGYGGRGPGNLLAFRWTSATGIGDMQTLPDEFTWATHINQAGQVVGATPFVAGARPHPFLWTPGQGLLDLGVGLAERGAGTEINEHGVVIGYLFRSFILLHGFIWTRETGLIEIGAGDTMLRTSAYDVNNSGQVVGEIGDRPFIWTRNQGFIDLNTVTYNAPPDLVLDSAFAISENGAILARANTGLYLLVPRQVRFRPHAR</sequence>
<dbReference type="RefSeq" id="WP_229431726.1">
    <property type="nucleotide sequence ID" value="NZ_JAJHPV010000012.1"/>
</dbReference>
<keyword evidence="3" id="KW-1185">Reference proteome</keyword>
<accession>A0ABS8IS97</accession>
<proteinExistence type="predicted"/>
<organism evidence="2 3">
    <name type="scientific">Massilia agrisoli</name>
    <dbReference type="NCBI Taxonomy" id="2892444"/>
    <lineage>
        <taxon>Bacteria</taxon>
        <taxon>Pseudomonadati</taxon>
        <taxon>Pseudomonadota</taxon>
        <taxon>Betaproteobacteria</taxon>
        <taxon>Burkholderiales</taxon>
        <taxon>Oxalobacteraceae</taxon>
        <taxon>Telluria group</taxon>
        <taxon>Massilia</taxon>
    </lineage>
</organism>